<proteinExistence type="predicted"/>
<dbReference type="RefSeq" id="WP_255028238.1">
    <property type="nucleotide sequence ID" value="NZ_JANDHW010000015.1"/>
</dbReference>
<evidence type="ECO:0000259" key="2">
    <source>
        <dbReference type="Pfam" id="PF01757"/>
    </source>
</evidence>
<feature type="transmembrane region" description="Helical" evidence="1">
    <location>
        <begin position="7"/>
        <end position="25"/>
    </location>
</feature>
<dbReference type="Pfam" id="PF01757">
    <property type="entry name" value="Acyl_transf_3"/>
    <property type="match status" value="1"/>
</dbReference>
<dbReference type="GO" id="GO:0016746">
    <property type="term" value="F:acyltransferase activity"/>
    <property type="evidence" value="ECO:0007669"/>
    <property type="project" value="UniProtKB-KW"/>
</dbReference>
<dbReference type="InterPro" id="IPR052734">
    <property type="entry name" value="Nod_factor_acetyltransferase"/>
</dbReference>
<keyword evidence="4" id="KW-1185">Reference proteome</keyword>
<keyword evidence="1" id="KW-0812">Transmembrane</keyword>
<comment type="caution">
    <text evidence="3">The sequence shown here is derived from an EMBL/GenBank/DDBJ whole genome shotgun (WGS) entry which is preliminary data.</text>
</comment>
<gene>
    <name evidence="3" type="ORF">NMU02_12275</name>
</gene>
<evidence type="ECO:0000313" key="3">
    <source>
        <dbReference type="EMBL" id="MCP9612867.1"/>
    </source>
</evidence>
<dbReference type="EMBL" id="JANDHW010000015">
    <property type="protein sequence ID" value="MCP9612867.1"/>
    <property type="molecule type" value="Genomic_DNA"/>
</dbReference>
<feature type="domain" description="Acyltransferase 3" evidence="2">
    <location>
        <begin position="5"/>
        <end position="304"/>
    </location>
</feature>
<accession>A0ABT1MJR7</accession>
<name>A0ABT1MJR7_9BACT</name>
<dbReference type="InterPro" id="IPR002656">
    <property type="entry name" value="Acyl_transf_3_dom"/>
</dbReference>
<feature type="transmembrane region" description="Helical" evidence="1">
    <location>
        <begin position="113"/>
        <end position="138"/>
    </location>
</feature>
<feature type="transmembrane region" description="Helical" evidence="1">
    <location>
        <begin position="248"/>
        <end position="270"/>
    </location>
</feature>
<feature type="transmembrane region" description="Helical" evidence="1">
    <location>
        <begin position="194"/>
        <end position="215"/>
    </location>
</feature>
<evidence type="ECO:0000313" key="4">
    <source>
        <dbReference type="Proteomes" id="UP001205603"/>
    </source>
</evidence>
<keyword evidence="1" id="KW-0472">Membrane</keyword>
<keyword evidence="1" id="KW-1133">Transmembrane helix</keyword>
<protein>
    <submittedName>
        <fullName evidence="3">Acyltransferase family protein</fullName>
    </submittedName>
</protein>
<feature type="transmembrane region" description="Helical" evidence="1">
    <location>
        <begin position="76"/>
        <end position="93"/>
    </location>
</feature>
<organism evidence="3 4">
    <name type="scientific">Coprobacter tertius</name>
    <dbReference type="NCBI Taxonomy" id="2944915"/>
    <lineage>
        <taxon>Bacteria</taxon>
        <taxon>Pseudomonadati</taxon>
        <taxon>Bacteroidota</taxon>
        <taxon>Bacteroidia</taxon>
        <taxon>Bacteroidales</taxon>
        <taxon>Barnesiellaceae</taxon>
        <taxon>Coprobacter</taxon>
    </lineage>
</organism>
<feature type="transmembrane region" description="Helical" evidence="1">
    <location>
        <begin position="221"/>
        <end position="241"/>
    </location>
</feature>
<dbReference type="PANTHER" id="PTHR37312:SF1">
    <property type="entry name" value="MEMBRANE-BOUND ACYLTRANSFERASE YKRP-RELATED"/>
    <property type="match status" value="1"/>
</dbReference>
<keyword evidence="3" id="KW-0012">Acyltransferase</keyword>
<dbReference type="PANTHER" id="PTHR37312">
    <property type="entry name" value="MEMBRANE-BOUND ACYLTRANSFERASE YKRP-RELATED"/>
    <property type="match status" value="1"/>
</dbReference>
<dbReference type="Proteomes" id="UP001205603">
    <property type="component" value="Unassembled WGS sequence"/>
</dbReference>
<sequence>MKRLVSIDIAKAICIILVVIGHYHPDNAPQWYHITWEIIYSFHMPLFFFASGYIYIATRKETDTYIKPVLKKIKRLLIPYFSTSFIIITLKLLSERNLSVENPVSYKAYLEVFCYPSAGVFLWFVWVLFTIFLIIPLFKTPHQRLFLFGVSLLLYYLPGSFDPIFCLDKFKIMFIYFCLGTVVKDYSKYLKSIISINPVLPVLLFTAALFLKFHLRGSLEFLVDMITAVAGTYAVCSLSLFINKKGGYIKTALISTSFYIFIIYLFHTTFEGLGKAILQKTGFTETFNNLYFTINAFIIITIGIIGPILLQKYILTHSRITRFLFGIK</sequence>
<feature type="transmembrane region" description="Helical" evidence="1">
    <location>
        <begin position="290"/>
        <end position="310"/>
    </location>
</feature>
<feature type="transmembrane region" description="Helical" evidence="1">
    <location>
        <begin position="145"/>
        <end position="164"/>
    </location>
</feature>
<feature type="transmembrane region" description="Helical" evidence="1">
    <location>
        <begin position="31"/>
        <end position="56"/>
    </location>
</feature>
<reference evidence="3 4" key="1">
    <citation type="submission" date="2022-07" db="EMBL/GenBank/DDBJ databases">
        <title>Fecal culturing of patients with breast cancer.</title>
        <authorList>
            <person name="Teng N.M.Y."/>
            <person name="Kiu R."/>
            <person name="Evans R."/>
            <person name="Baker D.J."/>
            <person name="Zenner C."/>
            <person name="Robinson S.D."/>
            <person name="Hall L.J."/>
        </authorList>
    </citation>
    <scope>NUCLEOTIDE SEQUENCE [LARGE SCALE GENOMIC DNA]</scope>
    <source>
        <strain evidence="3 4">LH1063</strain>
    </source>
</reference>
<keyword evidence="3" id="KW-0808">Transferase</keyword>
<evidence type="ECO:0000256" key="1">
    <source>
        <dbReference type="SAM" id="Phobius"/>
    </source>
</evidence>